<dbReference type="NCBIfam" id="TIGR02664">
    <property type="entry name" value="nitr_red_assoc"/>
    <property type="match status" value="1"/>
</dbReference>
<gene>
    <name evidence="1" type="ordered locus">Cyan7425_3581</name>
</gene>
<dbReference type="InterPro" id="IPR013481">
    <property type="entry name" value="NarM"/>
</dbReference>
<sequence length="158" mass="18097">MDAPRANTTAVFFNFEADFVQSLRCIPLQVRYKLDTCGIKLKLQQWLQFTPAERQQLVTLPCTTATEIRYYRCFLQERVLFYTGVAATDLPVESEPAWEKVDVVPGSVQSKAESLGITLTLEQWRSLTSLQRFALLKLSRAGHENHNFLPALQEFQLV</sequence>
<dbReference type="eggNOG" id="ENOG502ZV3X">
    <property type="taxonomic scope" value="Bacteria"/>
</dbReference>
<dbReference type="HOGENOM" id="CLU_117669_0_0_3"/>
<accession>B8HRN5</accession>
<dbReference type="AlphaFoldDB" id="B8HRN5"/>
<name>B8HRN5_CYAP4</name>
<dbReference type="EMBL" id="CP001344">
    <property type="protein sequence ID" value="ACL45902.1"/>
    <property type="molecule type" value="Genomic_DNA"/>
</dbReference>
<reference evidence="1" key="1">
    <citation type="submission" date="2009-01" db="EMBL/GenBank/DDBJ databases">
        <title>Complete sequence of chromosome Cyanothece sp. PCC 7425.</title>
        <authorList>
            <consortium name="US DOE Joint Genome Institute"/>
            <person name="Lucas S."/>
            <person name="Copeland A."/>
            <person name="Lapidus A."/>
            <person name="Glavina del Rio T."/>
            <person name="Dalin E."/>
            <person name="Tice H."/>
            <person name="Bruce D."/>
            <person name="Goodwin L."/>
            <person name="Pitluck S."/>
            <person name="Sims D."/>
            <person name="Meineke L."/>
            <person name="Brettin T."/>
            <person name="Detter J.C."/>
            <person name="Han C."/>
            <person name="Larimer F."/>
            <person name="Land M."/>
            <person name="Hauser L."/>
            <person name="Kyrpides N."/>
            <person name="Ovchinnikova G."/>
            <person name="Liberton M."/>
            <person name="Stoeckel J."/>
            <person name="Banerjee A."/>
            <person name="Singh A."/>
            <person name="Page L."/>
            <person name="Sato H."/>
            <person name="Zhao L."/>
            <person name="Sherman L."/>
            <person name="Pakrasi H."/>
            <person name="Richardson P."/>
        </authorList>
    </citation>
    <scope>NUCLEOTIDE SEQUENCE</scope>
    <source>
        <strain evidence="1">PCC 7425</strain>
    </source>
</reference>
<dbReference type="OrthoDB" id="7263223at2"/>
<protein>
    <recommendedName>
        <fullName evidence="2">Nitrate reductase associated protein</fullName>
    </recommendedName>
</protein>
<evidence type="ECO:0000313" key="1">
    <source>
        <dbReference type="EMBL" id="ACL45902.1"/>
    </source>
</evidence>
<proteinExistence type="predicted"/>
<dbReference type="Pfam" id="PF09655">
    <property type="entry name" value="Nitr_red_assoc"/>
    <property type="match status" value="1"/>
</dbReference>
<evidence type="ECO:0008006" key="2">
    <source>
        <dbReference type="Google" id="ProtNLM"/>
    </source>
</evidence>
<dbReference type="KEGG" id="cyn:Cyan7425_3581"/>
<dbReference type="STRING" id="395961.Cyan7425_3581"/>
<organism evidence="1">
    <name type="scientific">Cyanothece sp. (strain PCC 7425 / ATCC 29141)</name>
    <dbReference type="NCBI Taxonomy" id="395961"/>
    <lineage>
        <taxon>Bacteria</taxon>
        <taxon>Bacillati</taxon>
        <taxon>Cyanobacteriota</taxon>
        <taxon>Cyanophyceae</taxon>
        <taxon>Gomontiellales</taxon>
        <taxon>Cyanothecaceae</taxon>
        <taxon>Cyanothece</taxon>
    </lineage>
</organism>